<evidence type="ECO:0000256" key="5">
    <source>
        <dbReference type="ARBA" id="ARBA00022475"/>
    </source>
</evidence>
<dbReference type="Gene3D" id="3.40.50.300">
    <property type="entry name" value="P-loop containing nucleotide triphosphate hydrolases"/>
    <property type="match status" value="1"/>
</dbReference>
<comment type="subcellular location">
    <subcellularLocation>
        <location evidence="11">Cell membrane</location>
        <topology evidence="11">Multi-pass membrane protein</topology>
    </subcellularLocation>
    <subcellularLocation>
        <location evidence="2">Cell membrane</location>
        <topology evidence="2">Peripheral membrane protein</topology>
    </subcellularLocation>
    <subcellularLocation>
        <location evidence="1">Membrane</location>
        <topology evidence="1">Multi-pass membrane protein</topology>
    </subcellularLocation>
</comment>
<keyword evidence="8" id="KW-0067">ATP-binding</keyword>
<feature type="transmembrane region" description="Helical" evidence="11">
    <location>
        <begin position="244"/>
        <end position="266"/>
    </location>
</feature>
<accession>A0A934QVR6</accession>
<evidence type="ECO:0000313" key="15">
    <source>
        <dbReference type="Proteomes" id="UP000635245"/>
    </source>
</evidence>
<dbReference type="RefSeq" id="WP_200325822.1">
    <property type="nucleotide sequence ID" value="NZ_JAENJH010000014.1"/>
</dbReference>
<dbReference type="InterPro" id="IPR000515">
    <property type="entry name" value="MetI-like"/>
</dbReference>
<dbReference type="PROSITE" id="PS50928">
    <property type="entry name" value="ABC_TM1"/>
    <property type="match status" value="1"/>
</dbReference>
<feature type="domain" description="ABC transmembrane type-1" evidence="13">
    <location>
        <begin position="73"/>
        <end position="262"/>
    </location>
</feature>
<dbReference type="GO" id="GO:0005524">
    <property type="term" value="F:ATP binding"/>
    <property type="evidence" value="ECO:0007669"/>
    <property type="project" value="UniProtKB-KW"/>
</dbReference>
<dbReference type="SMART" id="SM00382">
    <property type="entry name" value="AAA"/>
    <property type="match status" value="1"/>
</dbReference>
<evidence type="ECO:0000256" key="6">
    <source>
        <dbReference type="ARBA" id="ARBA00022692"/>
    </source>
</evidence>
<keyword evidence="10 11" id="KW-0472">Membrane</keyword>
<dbReference type="GO" id="GO:0016887">
    <property type="term" value="F:ATP hydrolysis activity"/>
    <property type="evidence" value="ECO:0007669"/>
    <property type="project" value="InterPro"/>
</dbReference>
<feature type="transmembrane region" description="Helical" evidence="11">
    <location>
        <begin position="75"/>
        <end position="100"/>
    </location>
</feature>
<evidence type="ECO:0000256" key="8">
    <source>
        <dbReference type="ARBA" id="ARBA00022840"/>
    </source>
</evidence>
<keyword evidence="9 11" id="KW-1133">Transmembrane helix</keyword>
<gene>
    <name evidence="14" type="ORF">JHE00_32905</name>
</gene>
<comment type="caution">
    <text evidence="14">The sequence shown here is derived from an EMBL/GenBank/DDBJ whole genome shotgun (WGS) entry which is preliminary data.</text>
</comment>
<name>A0A934QVR6_9PSEU</name>
<dbReference type="Proteomes" id="UP000635245">
    <property type="component" value="Unassembled WGS sequence"/>
</dbReference>
<dbReference type="InterPro" id="IPR003439">
    <property type="entry name" value="ABC_transporter-like_ATP-bd"/>
</dbReference>
<comment type="similarity">
    <text evidence="11">Belongs to the binding-protein-dependent transport system permease family.</text>
</comment>
<comment type="similarity">
    <text evidence="3">Belongs to the ABC transporter superfamily.</text>
</comment>
<evidence type="ECO:0000256" key="1">
    <source>
        <dbReference type="ARBA" id="ARBA00004141"/>
    </source>
</evidence>
<dbReference type="GO" id="GO:0055085">
    <property type="term" value="P:transmembrane transport"/>
    <property type="evidence" value="ECO:0007669"/>
    <property type="project" value="InterPro"/>
</dbReference>
<feature type="domain" description="ABC transporter" evidence="12">
    <location>
        <begin position="297"/>
        <end position="541"/>
    </location>
</feature>
<dbReference type="PANTHER" id="PTHR43297">
    <property type="entry name" value="OLIGOPEPTIDE TRANSPORT ATP-BINDING PROTEIN APPD"/>
    <property type="match status" value="1"/>
</dbReference>
<dbReference type="SUPFAM" id="SSF161098">
    <property type="entry name" value="MetI-like"/>
    <property type="match status" value="1"/>
</dbReference>
<dbReference type="EMBL" id="JAENJH010000014">
    <property type="protein sequence ID" value="MBK1789157.1"/>
    <property type="molecule type" value="Genomic_DNA"/>
</dbReference>
<sequence>MTKLARRGLWTPSMAGGLLLGLGLLVAAILAPVLLAEPAEQLTDAAGQPPSAEHWLGTDNLGRDNLARALVATRLTLLMTAGATAIAVVGGIVVGVGVWLSGPRVRKVGLRLLETAVAYPSLIFALVIAAILRPGVVSSVVAIGVAGIPSFARLTANLAAKISTTDYVTTARLLGVSPRAVALRHVLPNMAEPLLILATTVFSLSLVELSALSFIGLGVQSPDYDFGLLLNESLTQIYTQPTSVLGPSVMIVLTGVAVMLLGDALAARANPRQGRRAVRNPAGPPVVEIPDGDTALVRVEDLRVRVPGGAELVKGVSLTIEPGEVVGLVGESGSGKSLTAMSVAGLPPAELEVRADVLRVDDLNMLGHPDRGRLGREISIIYQDPGTTFNPSLRMGVQLTEVLRTHLGVGRGRANKLIADALAQVNISEPERRLRQHPHKLSGGMRQRGMIATTLVTTPKLIVADEPTTALDVTVQHEVLRQFRRIHREQGAAMLFISHDLGVVQELCDRILVMRHGEIVEQLTPGQLREGDVHHPYTQALMDAVLVVDTSPVRQEFS</sequence>
<evidence type="ECO:0000256" key="3">
    <source>
        <dbReference type="ARBA" id="ARBA00005417"/>
    </source>
</evidence>
<evidence type="ECO:0000256" key="10">
    <source>
        <dbReference type="ARBA" id="ARBA00023136"/>
    </source>
</evidence>
<dbReference type="InterPro" id="IPR003593">
    <property type="entry name" value="AAA+_ATPase"/>
</dbReference>
<dbReference type="GO" id="GO:0005886">
    <property type="term" value="C:plasma membrane"/>
    <property type="evidence" value="ECO:0007669"/>
    <property type="project" value="UniProtKB-SubCell"/>
</dbReference>
<evidence type="ECO:0000256" key="4">
    <source>
        <dbReference type="ARBA" id="ARBA00022448"/>
    </source>
</evidence>
<evidence type="ECO:0000256" key="7">
    <source>
        <dbReference type="ARBA" id="ARBA00022741"/>
    </source>
</evidence>
<feature type="transmembrane region" description="Helical" evidence="11">
    <location>
        <begin position="137"/>
        <end position="156"/>
    </location>
</feature>
<dbReference type="Pfam" id="PF00005">
    <property type="entry name" value="ABC_tran"/>
    <property type="match status" value="1"/>
</dbReference>
<dbReference type="InterPro" id="IPR027417">
    <property type="entry name" value="P-loop_NTPase"/>
</dbReference>
<evidence type="ECO:0000259" key="13">
    <source>
        <dbReference type="PROSITE" id="PS50928"/>
    </source>
</evidence>
<dbReference type="CDD" id="cd03257">
    <property type="entry name" value="ABC_NikE_OppD_transporters"/>
    <property type="match status" value="1"/>
</dbReference>
<evidence type="ECO:0000256" key="11">
    <source>
        <dbReference type="RuleBase" id="RU363032"/>
    </source>
</evidence>
<dbReference type="Gene3D" id="1.10.3720.10">
    <property type="entry name" value="MetI-like"/>
    <property type="match status" value="1"/>
</dbReference>
<dbReference type="CDD" id="cd06261">
    <property type="entry name" value="TM_PBP2"/>
    <property type="match status" value="1"/>
</dbReference>
<dbReference type="PANTHER" id="PTHR43297:SF2">
    <property type="entry name" value="DIPEPTIDE TRANSPORT ATP-BINDING PROTEIN DPPD"/>
    <property type="match status" value="1"/>
</dbReference>
<organism evidence="14 15">
    <name type="scientific">Prauserella cavernicola</name>
    <dbReference type="NCBI Taxonomy" id="2800127"/>
    <lineage>
        <taxon>Bacteria</taxon>
        <taxon>Bacillati</taxon>
        <taxon>Actinomycetota</taxon>
        <taxon>Actinomycetes</taxon>
        <taxon>Pseudonocardiales</taxon>
        <taxon>Pseudonocardiaceae</taxon>
        <taxon>Prauserella</taxon>
    </lineage>
</organism>
<keyword evidence="15" id="KW-1185">Reference proteome</keyword>
<evidence type="ECO:0000256" key="9">
    <source>
        <dbReference type="ARBA" id="ARBA00022989"/>
    </source>
</evidence>
<protein>
    <submittedName>
        <fullName evidence="14">Dipeptide/oligopeptide/nickel ABC transporter permease/ATP-binding protein</fullName>
    </submittedName>
</protein>
<dbReference type="InterPro" id="IPR050388">
    <property type="entry name" value="ABC_Ni/Peptide_Import"/>
</dbReference>
<dbReference type="SUPFAM" id="SSF52540">
    <property type="entry name" value="P-loop containing nucleoside triphosphate hydrolases"/>
    <property type="match status" value="1"/>
</dbReference>
<feature type="transmembrane region" description="Helical" evidence="11">
    <location>
        <begin position="194"/>
        <end position="219"/>
    </location>
</feature>
<dbReference type="PROSITE" id="PS50893">
    <property type="entry name" value="ABC_TRANSPORTER_2"/>
    <property type="match status" value="1"/>
</dbReference>
<keyword evidence="5" id="KW-1003">Cell membrane</keyword>
<dbReference type="Pfam" id="PF00528">
    <property type="entry name" value="BPD_transp_1"/>
    <property type="match status" value="1"/>
</dbReference>
<dbReference type="InterPro" id="IPR035906">
    <property type="entry name" value="MetI-like_sf"/>
</dbReference>
<keyword evidence="4 11" id="KW-0813">Transport</keyword>
<evidence type="ECO:0000313" key="14">
    <source>
        <dbReference type="EMBL" id="MBK1789157.1"/>
    </source>
</evidence>
<reference evidence="14" key="1">
    <citation type="submission" date="2020-12" db="EMBL/GenBank/DDBJ databases">
        <title>Prauserella sp. ASG 168, a novel actinomycete isolated from cave rock.</title>
        <authorList>
            <person name="Suriyachadkun C."/>
        </authorList>
    </citation>
    <scope>NUCLEOTIDE SEQUENCE</scope>
    <source>
        <strain evidence="14">ASG 168</strain>
    </source>
</reference>
<proteinExistence type="inferred from homology"/>
<dbReference type="AlphaFoldDB" id="A0A934QVR6"/>
<keyword evidence="7" id="KW-0547">Nucleotide-binding</keyword>
<keyword evidence="6 11" id="KW-0812">Transmembrane</keyword>
<evidence type="ECO:0000259" key="12">
    <source>
        <dbReference type="PROSITE" id="PS50893"/>
    </source>
</evidence>
<evidence type="ECO:0000256" key="2">
    <source>
        <dbReference type="ARBA" id="ARBA00004202"/>
    </source>
</evidence>
<feature type="transmembrane region" description="Helical" evidence="11">
    <location>
        <begin position="112"/>
        <end position="131"/>
    </location>
</feature>